<evidence type="ECO:0000313" key="2">
    <source>
        <dbReference type="EMBL" id="KAK2871152.1"/>
    </source>
</evidence>
<evidence type="ECO:0000256" key="1">
    <source>
        <dbReference type="SAM" id="MobiDB-lite"/>
    </source>
</evidence>
<dbReference type="Proteomes" id="UP001187343">
    <property type="component" value="Unassembled WGS sequence"/>
</dbReference>
<keyword evidence="3" id="KW-1185">Reference proteome</keyword>
<comment type="caution">
    <text evidence="2">The sequence shown here is derived from an EMBL/GenBank/DDBJ whole genome shotgun (WGS) entry which is preliminary data.</text>
</comment>
<sequence length="114" mass="12700">MPLWLEVSAKLVSSPALPRESEQHCNNPAVHSKHEASQPTNRASPMCKRMKLRLRSAWKMLSAVQDTGMRVVSEASRAFCGINSQTGSKAEKRHKLNAPVCTLLRKLLDFDLMG</sequence>
<feature type="region of interest" description="Disordered" evidence="1">
    <location>
        <begin position="14"/>
        <end position="45"/>
    </location>
</feature>
<protein>
    <submittedName>
        <fullName evidence="2">Uncharacterized protein</fullName>
    </submittedName>
</protein>
<gene>
    <name evidence="2" type="ORF">Q8A67_023679</name>
</gene>
<accession>A0AA88PEB8</accession>
<organism evidence="2 3">
    <name type="scientific">Cirrhinus molitorella</name>
    <name type="common">mud carp</name>
    <dbReference type="NCBI Taxonomy" id="172907"/>
    <lineage>
        <taxon>Eukaryota</taxon>
        <taxon>Metazoa</taxon>
        <taxon>Chordata</taxon>
        <taxon>Craniata</taxon>
        <taxon>Vertebrata</taxon>
        <taxon>Euteleostomi</taxon>
        <taxon>Actinopterygii</taxon>
        <taxon>Neopterygii</taxon>
        <taxon>Teleostei</taxon>
        <taxon>Ostariophysi</taxon>
        <taxon>Cypriniformes</taxon>
        <taxon>Cyprinidae</taxon>
        <taxon>Labeoninae</taxon>
        <taxon>Labeonini</taxon>
        <taxon>Cirrhinus</taxon>
    </lineage>
</organism>
<proteinExistence type="predicted"/>
<name>A0AA88PEB8_9TELE</name>
<dbReference type="AlphaFoldDB" id="A0AA88PEB8"/>
<evidence type="ECO:0000313" key="3">
    <source>
        <dbReference type="Proteomes" id="UP001187343"/>
    </source>
</evidence>
<dbReference type="EMBL" id="JAUYZG010000023">
    <property type="protein sequence ID" value="KAK2871152.1"/>
    <property type="molecule type" value="Genomic_DNA"/>
</dbReference>
<reference evidence="2" key="1">
    <citation type="submission" date="2023-08" db="EMBL/GenBank/DDBJ databases">
        <title>Chromosome-level Genome Assembly of mud carp (Cirrhinus molitorella).</title>
        <authorList>
            <person name="Liu H."/>
        </authorList>
    </citation>
    <scope>NUCLEOTIDE SEQUENCE</scope>
    <source>
        <strain evidence="2">Prfri</strain>
        <tissue evidence="2">Muscle</tissue>
    </source>
</reference>